<dbReference type="EMBL" id="FOFG01000009">
    <property type="protein sequence ID" value="SEQ92401.1"/>
    <property type="molecule type" value="Genomic_DNA"/>
</dbReference>
<keyword evidence="1" id="KW-0472">Membrane</keyword>
<accession>A0A1H9JZK0</accession>
<dbReference type="Proteomes" id="UP000199647">
    <property type="component" value="Unassembled WGS sequence"/>
</dbReference>
<keyword evidence="1" id="KW-1133">Transmembrane helix</keyword>
<dbReference type="AlphaFoldDB" id="A0A1H9JZK0"/>
<name>A0A1H9JZK0_9HYPH</name>
<keyword evidence="3" id="KW-1185">Reference proteome</keyword>
<evidence type="ECO:0000256" key="1">
    <source>
        <dbReference type="SAM" id="Phobius"/>
    </source>
</evidence>
<protein>
    <submittedName>
        <fullName evidence="2">Uncharacterized protein</fullName>
    </submittedName>
</protein>
<feature type="transmembrane region" description="Helical" evidence="1">
    <location>
        <begin position="44"/>
        <end position="61"/>
    </location>
</feature>
<evidence type="ECO:0000313" key="3">
    <source>
        <dbReference type="Proteomes" id="UP000199647"/>
    </source>
</evidence>
<proteinExistence type="predicted"/>
<organism evidence="2 3">
    <name type="scientific">Faunimonas pinastri</name>
    <dbReference type="NCBI Taxonomy" id="1855383"/>
    <lineage>
        <taxon>Bacteria</taxon>
        <taxon>Pseudomonadati</taxon>
        <taxon>Pseudomonadota</taxon>
        <taxon>Alphaproteobacteria</taxon>
        <taxon>Hyphomicrobiales</taxon>
        <taxon>Afifellaceae</taxon>
        <taxon>Faunimonas</taxon>
    </lineage>
</organism>
<reference evidence="2 3" key="1">
    <citation type="submission" date="2016-10" db="EMBL/GenBank/DDBJ databases">
        <authorList>
            <person name="de Groot N.N."/>
        </authorList>
    </citation>
    <scope>NUCLEOTIDE SEQUENCE [LARGE SCALE GENOMIC DNA]</scope>
    <source>
        <strain evidence="2 3">A52C2</strain>
    </source>
</reference>
<gene>
    <name evidence="2" type="ORF">SAMN05216548_10930</name>
</gene>
<keyword evidence="1" id="KW-0812">Transmembrane</keyword>
<evidence type="ECO:0000313" key="2">
    <source>
        <dbReference type="EMBL" id="SEQ92401.1"/>
    </source>
</evidence>
<sequence length="268" mass="29270">MASPLSGRSGPIALFERRVRDAPVPYDRGMATVIARPIGRTRRFIGVLLPILLLLGTFALFDRVGQLQLEQSAAAKEKYWTNPISGKAAWLPQGWTLSIRTVEGAKDPVFSFAALDGSSVVRLAADSDVTGQEEITVYARQQRIALSTILQLDGDWAPFKVGNVEFVEANGFFLKRGPGQLFPEENRVPLLARHALFQANGPTTQPSPVATRAGVVPDHPLAGRPARRRGHTFFSASRSTRPSPLVKVSELEPDCCCETPEMPWSPLS</sequence>